<keyword evidence="3" id="KW-1185">Reference proteome</keyword>
<dbReference type="AlphaFoldDB" id="A0AA36HLV7"/>
<protein>
    <recommendedName>
        <fullName evidence="4">Secreted protein</fullName>
    </recommendedName>
</protein>
<dbReference type="EMBL" id="CAUJNA010000045">
    <property type="protein sequence ID" value="CAJ1370927.1"/>
    <property type="molecule type" value="Genomic_DNA"/>
</dbReference>
<evidence type="ECO:0000256" key="1">
    <source>
        <dbReference type="SAM" id="SignalP"/>
    </source>
</evidence>
<keyword evidence="1" id="KW-0732">Signal</keyword>
<proteinExistence type="predicted"/>
<accession>A0AA36HLV7</accession>
<evidence type="ECO:0000313" key="2">
    <source>
        <dbReference type="EMBL" id="CAJ1370927.1"/>
    </source>
</evidence>
<feature type="chain" id="PRO_5041305442" description="Secreted protein" evidence="1">
    <location>
        <begin position="19"/>
        <end position="137"/>
    </location>
</feature>
<evidence type="ECO:0008006" key="4">
    <source>
        <dbReference type="Google" id="ProtNLM"/>
    </source>
</evidence>
<organism evidence="2 3">
    <name type="scientific">Effrenium voratum</name>
    <dbReference type="NCBI Taxonomy" id="2562239"/>
    <lineage>
        <taxon>Eukaryota</taxon>
        <taxon>Sar</taxon>
        <taxon>Alveolata</taxon>
        <taxon>Dinophyceae</taxon>
        <taxon>Suessiales</taxon>
        <taxon>Symbiodiniaceae</taxon>
        <taxon>Effrenium</taxon>
    </lineage>
</organism>
<gene>
    <name evidence="2" type="ORF">EVOR1521_LOCUS1382</name>
</gene>
<name>A0AA36HLV7_9DINO</name>
<comment type="caution">
    <text evidence="2">The sequence shown here is derived from an EMBL/GenBank/DDBJ whole genome shotgun (WGS) entry which is preliminary data.</text>
</comment>
<evidence type="ECO:0000313" key="3">
    <source>
        <dbReference type="Proteomes" id="UP001178507"/>
    </source>
</evidence>
<reference evidence="2" key="1">
    <citation type="submission" date="2023-08" db="EMBL/GenBank/DDBJ databases">
        <authorList>
            <person name="Chen Y."/>
            <person name="Shah S."/>
            <person name="Dougan E. K."/>
            <person name="Thang M."/>
            <person name="Chan C."/>
        </authorList>
    </citation>
    <scope>NUCLEOTIDE SEQUENCE</scope>
</reference>
<sequence>MTFWPFLALACAYRVCFQASTQAFAHQLQQPGRRADNIVTPFGDRRPTLCRCNSDTSTDGAFLQKRRISLLLGVKRSVLCLAICFQSRPVGAGLGKLRMRTQRPSQASLEGRCKLCMCSVNQRSDKQAKPHAVGPKV</sequence>
<feature type="signal peptide" evidence="1">
    <location>
        <begin position="1"/>
        <end position="18"/>
    </location>
</feature>
<dbReference type="Proteomes" id="UP001178507">
    <property type="component" value="Unassembled WGS sequence"/>
</dbReference>